<evidence type="ECO:0000313" key="4">
    <source>
        <dbReference type="Proteomes" id="UP001152797"/>
    </source>
</evidence>
<organism evidence="1">
    <name type="scientific">Cladocopium goreaui</name>
    <dbReference type="NCBI Taxonomy" id="2562237"/>
    <lineage>
        <taxon>Eukaryota</taxon>
        <taxon>Sar</taxon>
        <taxon>Alveolata</taxon>
        <taxon>Dinophyceae</taxon>
        <taxon>Suessiales</taxon>
        <taxon>Symbiodiniaceae</taxon>
        <taxon>Cladocopium</taxon>
    </lineage>
</organism>
<accession>A0A9P1C7L9</accession>
<keyword evidence="4" id="KW-1185">Reference proteome</keyword>
<dbReference type="EMBL" id="CAMXCT030003813">
    <property type="protein sequence ID" value="CAL4793707.1"/>
    <property type="molecule type" value="Genomic_DNA"/>
</dbReference>
<dbReference type="EMBL" id="CAMXCT010003813">
    <property type="protein sequence ID" value="CAI4006395.1"/>
    <property type="molecule type" value="Genomic_DNA"/>
</dbReference>
<dbReference type="EMBL" id="CAMXCT010001092">
    <property type="protein sequence ID" value="CAI3986565.1"/>
    <property type="molecule type" value="Genomic_DNA"/>
</dbReference>
<sequence length="456" mass="52236">MPETIWFSLWKSKHFQKYILEDARTLPSFWSACGQHPALLNHPVKTIQNYAKRAVPVVLHGDGAAVTMHIGSNSKSCLFLSFRSLVATASIHFLMAAVWTMACSKGRFNTSKAIFRRIARSFEALMDCQTTGGFFPVVIWTTGDLEYFSDFHHVARWNASRPCCLCSVPKEALQHVPPFETLALQADDWSLPRSHPCPLFQSLMSPQSIAPDYMHTKHLGCDLRLLGSVVWMMIFELPSTESLEHRLQTLLHEAKAFWSATQSRSGLNNLTLGMFCDVNDKQCRKKYPKLKVKAAESVACIVAFLHLWQQKMDHTNKAHVWIKLSLQASADMDIILKRHSAEWKLTPEVHSDFMTCTKTYSVCMVALQNHYWNQENRKLFQADTFKGHWMLHSAELAQYINPRWTWCYSGESFMSSCKVLMQACLKGRGMLSSLHKFIERYNIALSMDLAESWQLK</sequence>
<dbReference type="EMBL" id="CAMXCT020003813">
    <property type="protein sequence ID" value="CAL1159770.1"/>
    <property type="molecule type" value="Genomic_DNA"/>
</dbReference>
<dbReference type="EMBL" id="CAMXCT030001092">
    <property type="protein sequence ID" value="CAL4773877.1"/>
    <property type="molecule type" value="Genomic_DNA"/>
</dbReference>
<gene>
    <name evidence="1" type="ORF">C1SCF055_LOCUS13909</name>
    <name evidence="2" type="ORF">C1SCF055_LOCUS32037</name>
</gene>
<evidence type="ECO:0000313" key="3">
    <source>
        <dbReference type="EMBL" id="CAL4773877.1"/>
    </source>
</evidence>
<dbReference type="AlphaFoldDB" id="A0A9P1C7L9"/>
<evidence type="ECO:0000313" key="2">
    <source>
        <dbReference type="EMBL" id="CAI4006395.1"/>
    </source>
</evidence>
<dbReference type="OrthoDB" id="408549at2759"/>
<evidence type="ECO:0000313" key="1">
    <source>
        <dbReference type="EMBL" id="CAI3986565.1"/>
    </source>
</evidence>
<dbReference type="Proteomes" id="UP001152797">
    <property type="component" value="Unassembled WGS sequence"/>
</dbReference>
<comment type="caution">
    <text evidence="1">The sequence shown here is derived from an EMBL/GenBank/DDBJ whole genome shotgun (WGS) entry which is preliminary data.</text>
</comment>
<protein>
    <submittedName>
        <fullName evidence="1">Uncharacterized protein</fullName>
    </submittedName>
</protein>
<proteinExistence type="predicted"/>
<reference evidence="1" key="1">
    <citation type="submission" date="2022-10" db="EMBL/GenBank/DDBJ databases">
        <authorList>
            <person name="Chen Y."/>
            <person name="Dougan E. K."/>
            <person name="Chan C."/>
            <person name="Rhodes N."/>
            <person name="Thang M."/>
        </authorList>
    </citation>
    <scope>NUCLEOTIDE SEQUENCE</scope>
</reference>
<name>A0A9P1C7L9_9DINO</name>
<reference evidence="3 4" key="2">
    <citation type="submission" date="2024-05" db="EMBL/GenBank/DDBJ databases">
        <authorList>
            <person name="Chen Y."/>
            <person name="Shah S."/>
            <person name="Dougan E. K."/>
            <person name="Thang M."/>
            <person name="Chan C."/>
        </authorList>
    </citation>
    <scope>NUCLEOTIDE SEQUENCE [LARGE SCALE GENOMIC DNA]</scope>
</reference>
<dbReference type="EMBL" id="CAMXCT020001092">
    <property type="protein sequence ID" value="CAL1139940.1"/>
    <property type="molecule type" value="Genomic_DNA"/>
</dbReference>